<sequence>MSVTPSDLLHNKKDLNKKIDVEDIDLSEISIEDLVFNKKNYKNYINLKSLLEGVSTCQISDAYNGISRRSGVIKELKPINRLSVWGRITTCKTNSDDWGTSALAIDEANDGDILFIKTNNSDMSVWGELASTCAKANGVKATVIYGSVRDLDALYYMDYPIFACDYAPNAGSALGLGEINVDISVGDMTIQPGDFFYGDETGVVIIPQSLFKQVMTQTLAIKVKELGIIDAINGGKTLSQAAGLK</sequence>
<dbReference type="SUPFAM" id="SSF89562">
    <property type="entry name" value="RraA-like"/>
    <property type="match status" value="1"/>
</dbReference>
<dbReference type="GeneID" id="35118101"/>
<evidence type="ECO:0000313" key="2">
    <source>
        <dbReference type="Proteomes" id="UP000232133"/>
    </source>
</evidence>
<proteinExistence type="predicted"/>
<dbReference type="InterPro" id="IPR005493">
    <property type="entry name" value="RraA/RraA-like"/>
</dbReference>
<name>A0A2H4U568_METSM</name>
<keyword evidence="1" id="KW-0489">Methyltransferase</keyword>
<dbReference type="InterPro" id="IPR036704">
    <property type="entry name" value="RraA/RraA-like_sf"/>
</dbReference>
<dbReference type="Proteomes" id="UP000232133">
    <property type="component" value="Chromosome"/>
</dbReference>
<dbReference type="EMBL" id="CP017803">
    <property type="protein sequence ID" value="ATZ59261.1"/>
    <property type="molecule type" value="Genomic_DNA"/>
</dbReference>
<dbReference type="PANTHER" id="PTHR33254">
    <property type="entry name" value="4-HYDROXY-4-METHYL-2-OXOGLUTARATE ALDOLASE 3-RELATED"/>
    <property type="match status" value="1"/>
</dbReference>
<protein>
    <submittedName>
        <fullName evidence="1">Dimethylmenaquinone methyltransferase</fullName>
    </submittedName>
</protein>
<dbReference type="Pfam" id="PF03737">
    <property type="entry name" value="RraA-like"/>
    <property type="match status" value="1"/>
</dbReference>
<dbReference type="GO" id="GO:0008948">
    <property type="term" value="F:oxaloacetate decarboxylase activity"/>
    <property type="evidence" value="ECO:0007669"/>
    <property type="project" value="TreeGrafter"/>
</dbReference>
<keyword evidence="1" id="KW-0808">Transferase</keyword>
<dbReference type="AlphaFoldDB" id="A0A2H4U568"/>
<organism evidence="1 2">
    <name type="scientific">Methanobrevibacter smithii</name>
    <dbReference type="NCBI Taxonomy" id="2173"/>
    <lineage>
        <taxon>Archaea</taxon>
        <taxon>Methanobacteriati</taxon>
        <taxon>Methanobacteriota</taxon>
        <taxon>Methanomada group</taxon>
        <taxon>Methanobacteria</taxon>
        <taxon>Methanobacteriales</taxon>
        <taxon>Methanobacteriaceae</taxon>
        <taxon>Methanobrevibacter</taxon>
    </lineage>
</organism>
<dbReference type="GO" id="GO:0032259">
    <property type="term" value="P:methylation"/>
    <property type="evidence" value="ECO:0007669"/>
    <property type="project" value="UniProtKB-KW"/>
</dbReference>
<dbReference type="Gene3D" id="3.50.30.40">
    <property type="entry name" value="Ribonuclease E inhibitor RraA/RraA-like"/>
    <property type="match status" value="1"/>
</dbReference>
<dbReference type="PANTHER" id="PTHR33254:SF4">
    <property type="entry name" value="4-HYDROXY-4-METHYL-2-OXOGLUTARATE ALDOLASE 3-RELATED"/>
    <property type="match status" value="1"/>
</dbReference>
<accession>A0A2H4U568</accession>
<gene>
    <name evidence="1" type="ORF">BK798_01945</name>
</gene>
<dbReference type="CDD" id="cd16841">
    <property type="entry name" value="RraA_family"/>
    <property type="match status" value="1"/>
</dbReference>
<reference evidence="1 2" key="1">
    <citation type="submission" date="2016-10" db="EMBL/GenBank/DDBJ databases">
        <authorList>
            <person name="Varghese N."/>
        </authorList>
    </citation>
    <scope>NUCLEOTIDE SEQUENCE [LARGE SCALE GENOMIC DNA]</scope>
    <source>
        <strain evidence="1 2">KB11</strain>
    </source>
</reference>
<evidence type="ECO:0000313" key="1">
    <source>
        <dbReference type="EMBL" id="ATZ59261.1"/>
    </source>
</evidence>
<dbReference type="GO" id="GO:0008168">
    <property type="term" value="F:methyltransferase activity"/>
    <property type="evidence" value="ECO:0007669"/>
    <property type="project" value="UniProtKB-KW"/>
</dbReference>
<dbReference type="RefSeq" id="WP_100815244.1">
    <property type="nucleotide sequence ID" value="NZ_CAYAVX010000009.1"/>
</dbReference>
<dbReference type="GO" id="GO:0047443">
    <property type="term" value="F:4-hydroxy-4-methyl-2-oxoglutarate aldolase activity"/>
    <property type="evidence" value="ECO:0007669"/>
    <property type="project" value="TreeGrafter"/>
</dbReference>